<evidence type="ECO:0000313" key="2">
    <source>
        <dbReference type="EMBL" id="GAD26693.1"/>
    </source>
</evidence>
<sequence>MALPYVYGAMVFFSVIFAHAVDFFMHEFAHSFMAWALGWKDNPLALNYGKSTIDNILMQQQIDENVRYAPIFAAHNGLQGSLIAAAGPLIANGGGSIICGHVLRTIGKKPQQTVWSLACMWLLAWLAAFNVFNVWSYAPLRALSSHGDMALIAEGLGISNWLLFPVVTGFAVWLAHWYVRDILPNVCRHFSDFRFGAAFGGTVLGTTIPFFSIVGLTGNYGLPSALMCIASLFFFTPAMVAMFYLSLGRR</sequence>
<name>A0ABQ0IWV6_GLUTH</name>
<dbReference type="EMBL" id="BASM01000020">
    <property type="protein sequence ID" value="GAD26693.1"/>
    <property type="molecule type" value="Genomic_DNA"/>
</dbReference>
<gene>
    <name evidence="2" type="ORF">NBRC3257_1692</name>
</gene>
<keyword evidence="1" id="KW-0472">Membrane</keyword>
<feature type="transmembrane region" description="Helical" evidence="1">
    <location>
        <begin position="220"/>
        <end position="245"/>
    </location>
</feature>
<keyword evidence="3" id="KW-1185">Reference proteome</keyword>
<protein>
    <recommendedName>
        <fullName evidence="4">Peptidase M50</fullName>
    </recommendedName>
</protein>
<comment type="caution">
    <text evidence="2">The sequence shown here is derived from an EMBL/GenBank/DDBJ whole genome shotgun (WGS) entry which is preliminary data.</text>
</comment>
<reference evidence="2 3" key="1">
    <citation type="submission" date="2013-08" db="EMBL/GenBank/DDBJ databases">
        <title>Gluconobacter thailandicus NBRC 3257 whole genome sequence.</title>
        <authorList>
            <person name="Matsutani M."/>
            <person name="Yakushi T."/>
            <person name="Matsushita K."/>
        </authorList>
    </citation>
    <scope>NUCLEOTIDE SEQUENCE [LARGE SCALE GENOMIC DNA]</scope>
    <source>
        <strain evidence="2 3">NBRC 3257</strain>
    </source>
</reference>
<feature type="transmembrane region" description="Helical" evidence="1">
    <location>
        <begin position="114"/>
        <end position="138"/>
    </location>
</feature>
<organism evidence="2 3">
    <name type="scientific">Gluconobacter thailandicus NBRC 3257</name>
    <dbReference type="NCBI Taxonomy" id="1381097"/>
    <lineage>
        <taxon>Bacteria</taxon>
        <taxon>Pseudomonadati</taxon>
        <taxon>Pseudomonadota</taxon>
        <taxon>Alphaproteobacteria</taxon>
        <taxon>Acetobacterales</taxon>
        <taxon>Acetobacteraceae</taxon>
        <taxon>Gluconobacter</taxon>
    </lineage>
</organism>
<dbReference type="Proteomes" id="UP000018209">
    <property type="component" value="Unassembled WGS sequence"/>
</dbReference>
<feature type="transmembrane region" description="Helical" evidence="1">
    <location>
        <begin position="191"/>
        <end position="214"/>
    </location>
</feature>
<feature type="transmembrane region" description="Helical" evidence="1">
    <location>
        <begin position="6"/>
        <end position="25"/>
    </location>
</feature>
<keyword evidence="1" id="KW-1133">Transmembrane helix</keyword>
<feature type="transmembrane region" description="Helical" evidence="1">
    <location>
        <begin position="158"/>
        <end position="179"/>
    </location>
</feature>
<keyword evidence="1" id="KW-0812">Transmembrane</keyword>
<evidence type="ECO:0000313" key="3">
    <source>
        <dbReference type="Proteomes" id="UP000018209"/>
    </source>
</evidence>
<evidence type="ECO:0008006" key="4">
    <source>
        <dbReference type="Google" id="ProtNLM"/>
    </source>
</evidence>
<proteinExistence type="predicted"/>
<evidence type="ECO:0000256" key="1">
    <source>
        <dbReference type="SAM" id="Phobius"/>
    </source>
</evidence>
<accession>A0ABQ0IWV6</accession>